<dbReference type="Pfam" id="PF26604">
    <property type="entry name" value="CBU_0592"/>
    <property type="match status" value="1"/>
</dbReference>
<comment type="caution">
    <text evidence="3">The sequence shown here is derived from an EMBL/GenBank/DDBJ whole genome shotgun (WGS) entry which is preliminary data.</text>
</comment>
<keyword evidence="4" id="KW-1185">Reference proteome</keyword>
<gene>
    <name evidence="3" type="ORF">GCM10011309_16710</name>
</gene>
<evidence type="ECO:0000313" key="3">
    <source>
        <dbReference type="EMBL" id="GGX67711.1"/>
    </source>
</evidence>
<feature type="transmembrane region" description="Helical" evidence="1">
    <location>
        <begin position="39"/>
        <end position="57"/>
    </location>
</feature>
<feature type="transmembrane region" description="Helical" evidence="1">
    <location>
        <begin position="6"/>
        <end position="27"/>
    </location>
</feature>
<keyword evidence="1" id="KW-0812">Transmembrane</keyword>
<dbReference type="InterPro" id="IPR058058">
    <property type="entry name" value="CBU_0592-like"/>
</dbReference>
<name>A0A918KMT4_9PROT</name>
<feature type="domain" description="CBU-0592-like" evidence="2">
    <location>
        <begin position="10"/>
        <end position="83"/>
    </location>
</feature>
<dbReference type="AlphaFoldDB" id="A0A918KMT4"/>
<dbReference type="NCBIfam" id="NF047864">
    <property type="entry name" value="CBU_0592_membra"/>
    <property type="match status" value="1"/>
</dbReference>
<dbReference type="Proteomes" id="UP000600865">
    <property type="component" value="Unassembled WGS sequence"/>
</dbReference>
<organism evidence="3 4">
    <name type="scientific">Litorimonas cladophorae</name>
    <dbReference type="NCBI Taxonomy" id="1220491"/>
    <lineage>
        <taxon>Bacteria</taxon>
        <taxon>Pseudomonadati</taxon>
        <taxon>Pseudomonadota</taxon>
        <taxon>Alphaproteobacteria</taxon>
        <taxon>Maricaulales</taxon>
        <taxon>Robiginitomaculaceae</taxon>
    </lineage>
</organism>
<keyword evidence="1" id="KW-1133">Transmembrane helix</keyword>
<evidence type="ECO:0000313" key="4">
    <source>
        <dbReference type="Proteomes" id="UP000600865"/>
    </source>
</evidence>
<sequence>MTFDAPTIPDIIGLIGVGFILLTYAGLTLEKINPKGWRYSLGNGLGAILILISLFYSFNLASFVIEIAWLAISVIGLWKAWRRD</sequence>
<proteinExistence type="predicted"/>
<evidence type="ECO:0000259" key="2">
    <source>
        <dbReference type="Pfam" id="PF26604"/>
    </source>
</evidence>
<keyword evidence="1" id="KW-0472">Membrane</keyword>
<accession>A0A918KMT4</accession>
<dbReference type="EMBL" id="BMYV01000002">
    <property type="protein sequence ID" value="GGX67711.1"/>
    <property type="molecule type" value="Genomic_DNA"/>
</dbReference>
<protein>
    <recommendedName>
        <fullName evidence="2">CBU-0592-like domain-containing protein</fullName>
    </recommendedName>
</protein>
<feature type="transmembrane region" description="Helical" evidence="1">
    <location>
        <begin position="63"/>
        <end position="81"/>
    </location>
</feature>
<evidence type="ECO:0000256" key="1">
    <source>
        <dbReference type="SAM" id="Phobius"/>
    </source>
</evidence>
<dbReference type="RefSeq" id="WP_189584268.1">
    <property type="nucleotide sequence ID" value="NZ_BMYV01000002.1"/>
</dbReference>
<reference evidence="3 4" key="1">
    <citation type="journal article" date="2014" name="Int. J. Syst. Evol. Microbiol.">
        <title>Complete genome sequence of Corynebacterium casei LMG S-19264T (=DSM 44701T), isolated from a smear-ripened cheese.</title>
        <authorList>
            <consortium name="US DOE Joint Genome Institute (JGI-PGF)"/>
            <person name="Walter F."/>
            <person name="Albersmeier A."/>
            <person name="Kalinowski J."/>
            <person name="Ruckert C."/>
        </authorList>
    </citation>
    <scope>NUCLEOTIDE SEQUENCE [LARGE SCALE GENOMIC DNA]</scope>
    <source>
        <strain evidence="3 4">KCTC 23968</strain>
    </source>
</reference>